<feature type="non-terminal residue" evidence="1">
    <location>
        <position position="1"/>
    </location>
</feature>
<name>A0A067SGA3_GALM3</name>
<organism evidence="1 2">
    <name type="scientific">Galerina marginata (strain CBS 339.88)</name>
    <dbReference type="NCBI Taxonomy" id="685588"/>
    <lineage>
        <taxon>Eukaryota</taxon>
        <taxon>Fungi</taxon>
        <taxon>Dikarya</taxon>
        <taxon>Basidiomycota</taxon>
        <taxon>Agaricomycotina</taxon>
        <taxon>Agaricomycetes</taxon>
        <taxon>Agaricomycetidae</taxon>
        <taxon>Agaricales</taxon>
        <taxon>Agaricineae</taxon>
        <taxon>Strophariaceae</taxon>
        <taxon>Galerina</taxon>
    </lineage>
</organism>
<dbReference type="EMBL" id="KL142404">
    <property type="protein sequence ID" value="KDR69032.1"/>
    <property type="molecule type" value="Genomic_DNA"/>
</dbReference>
<sequence length="78" mass="9296">FRWVALQLSELENCLSEYEIRKKMKSLPKGLDEIYERMLKAIDDDYRADTMTFLEWLSFSKRPMKVAEIAEAITVDFK</sequence>
<dbReference type="HOGENOM" id="CLU_188062_0_0_1"/>
<dbReference type="PANTHER" id="PTHR10039:SF16">
    <property type="entry name" value="GPI INOSITOL-DEACYLASE"/>
    <property type="match status" value="1"/>
</dbReference>
<keyword evidence="2" id="KW-1185">Reference proteome</keyword>
<evidence type="ECO:0000313" key="1">
    <source>
        <dbReference type="EMBL" id="KDR69032.1"/>
    </source>
</evidence>
<evidence type="ECO:0000313" key="2">
    <source>
        <dbReference type="Proteomes" id="UP000027222"/>
    </source>
</evidence>
<gene>
    <name evidence="1" type="ORF">GALMADRAFT_38252</name>
</gene>
<dbReference type="Proteomes" id="UP000027222">
    <property type="component" value="Unassembled WGS sequence"/>
</dbReference>
<feature type="non-terminal residue" evidence="1">
    <location>
        <position position="78"/>
    </location>
</feature>
<dbReference type="PANTHER" id="PTHR10039">
    <property type="entry name" value="AMELOGENIN"/>
    <property type="match status" value="1"/>
</dbReference>
<dbReference type="AlphaFoldDB" id="A0A067SGA3"/>
<reference evidence="2" key="1">
    <citation type="journal article" date="2014" name="Proc. Natl. Acad. Sci. U.S.A.">
        <title>Extensive sampling of basidiomycete genomes demonstrates inadequacy of the white-rot/brown-rot paradigm for wood decay fungi.</title>
        <authorList>
            <person name="Riley R."/>
            <person name="Salamov A.A."/>
            <person name="Brown D.W."/>
            <person name="Nagy L.G."/>
            <person name="Floudas D."/>
            <person name="Held B.W."/>
            <person name="Levasseur A."/>
            <person name="Lombard V."/>
            <person name="Morin E."/>
            <person name="Otillar R."/>
            <person name="Lindquist E.A."/>
            <person name="Sun H."/>
            <person name="LaButti K.M."/>
            <person name="Schmutz J."/>
            <person name="Jabbour D."/>
            <person name="Luo H."/>
            <person name="Baker S.E."/>
            <person name="Pisabarro A.G."/>
            <person name="Walton J.D."/>
            <person name="Blanchette R.A."/>
            <person name="Henrissat B."/>
            <person name="Martin F."/>
            <person name="Cullen D."/>
            <person name="Hibbett D.S."/>
            <person name="Grigoriev I.V."/>
        </authorList>
    </citation>
    <scope>NUCLEOTIDE SEQUENCE [LARGE SCALE GENOMIC DNA]</scope>
    <source>
        <strain evidence="2">CBS 339.88</strain>
    </source>
</reference>
<protein>
    <submittedName>
        <fullName evidence="1">Uncharacterized protein</fullName>
    </submittedName>
</protein>
<proteinExistence type="predicted"/>
<dbReference type="STRING" id="685588.A0A067SGA3"/>
<accession>A0A067SGA3</accession>
<dbReference type="OrthoDB" id="7464126at2759"/>